<dbReference type="InterPro" id="IPR005358">
    <property type="entry name" value="Puta_zinc/iron-chelating_dom"/>
</dbReference>
<proteinExistence type="predicted"/>
<protein>
    <recommendedName>
        <fullName evidence="2">Flagellin N-methylase</fullName>
    </recommendedName>
</protein>
<evidence type="ECO:0000313" key="1">
    <source>
        <dbReference type="EMBL" id="ACY24721.1"/>
    </source>
</evidence>
<name>D8VMT7_9ZZZZ</name>
<evidence type="ECO:0008006" key="2">
    <source>
        <dbReference type="Google" id="ProtNLM"/>
    </source>
</evidence>
<reference evidence="1" key="2">
    <citation type="journal article" date="2010" name="Appl. Environ. Microbiol.">
        <title>Diversity of glycosyl hydrolases from cellulose-depleting communities enriched from casts of two earthworm species.</title>
        <authorList>
            <person name="Beloqui A."/>
            <person name="Nechitaylo T.Y."/>
            <person name="Lopez-Cortes N."/>
            <person name="Ghazi A."/>
            <person name="Guazzaroni M.E."/>
            <person name="Polaina J."/>
            <person name="Strittmatter A.W."/>
            <person name="Reva O."/>
            <person name="Waliczek A."/>
            <person name="Yakimov M.M."/>
            <person name="Golyshina O.V."/>
            <person name="Ferrer M."/>
            <person name="Golyshin P.N."/>
        </authorList>
    </citation>
    <scope>NUCLEOTIDE SEQUENCE</scope>
</reference>
<sequence>MHPTFQTAAQNEYQRTASQLVTSKDSAVALKKSYERYDNLIAKAIDESSIKPACKAGCAFCCHYKVEVRAHEIFLIKDFISKTFSAEKIQVVLAEAEANAAIIRTLTPEQHLTTNLKCALLQDNQCSIYPVRPFRCRNFHSTDASACEQSHNDPDDMEISTGMIEDVAMIADAHTQGFEAAAEQTGRDASVYDFTTALLEAFNEPNTLKRYQRGKKTFQTAIEVN</sequence>
<dbReference type="AlphaFoldDB" id="D8VMT7"/>
<reference evidence="1" key="1">
    <citation type="submission" date="2009-09" db="EMBL/GenBank/DDBJ databases">
        <authorList>
            <person name="Beloqi A."/>
            <person name="Nechitaylo T.Y."/>
            <person name="Lopez-Cortes N."/>
            <person name="Vietes M."/>
            <person name="Polaina J."/>
            <person name="Strittmatter A."/>
            <person name="Reva O."/>
            <person name="Waliczek A."/>
            <person name="Golyshina O.V."/>
            <person name="Ferrer M."/>
            <person name="Golyshin P.N."/>
        </authorList>
    </citation>
    <scope>NUCLEOTIDE SEQUENCE</scope>
</reference>
<organism evidence="1">
    <name type="scientific">uncultured organism</name>
    <dbReference type="NCBI Taxonomy" id="155900"/>
    <lineage>
        <taxon>unclassified sequences</taxon>
        <taxon>environmental samples</taxon>
    </lineage>
</organism>
<accession>D8VMT7</accession>
<dbReference type="Pfam" id="PF03692">
    <property type="entry name" value="CxxCxxCC"/>
    <property type="match status" value="1"/>
</dbReference>
<dbReference type="EMBL" id="GQ996410">
    <property type="protein sequence ID" value="ACY24721.1"/>
    <property type="molecule type" value="Genomic_DNA"/>
</dbReference>